<dbReference type="Proteomes" id="UP001605918">
    <property type="component" value="Unassembled WGS sequence"/>
</dbReference>
<evidence type="ECO:0000313" key="1">
    <source>
        <dbReference type="EMBL" id="MFG6205939.1"/>
    </source>
</evidence>
<protein>
    <submittedName>
        <fullName evidence="1">Uncharacterized protein</fullName>
    </submittedName>
</protein>
<keyword evidence="2" id="KW-1185">Reference proteome</keyword>
<dbReference type="InterPro" id="IPR009078">
    <property type="entry name" value="Ferritin-like_SF"/>
</dbReference>
<proteinExistence type="predicted"/>
<sequence length="192" mass="21683">MAGLKLAFPTAPQRQPETVVMNAPQTLYQLRHSFRISRYGAHTSLSTAERIDVLEVLAQMSGTTQSLQAQFDYLKQMLRNVSFLPVRQLFQQLAGTTSDHARFLAISIVDLGGYVEPAGLYRFNEIAHSHFADYLTEIKRSTSRLQAEVNGLRAHQQSAAANNDLASKRLFQECVRRHARLLHLISSHLLHE</sequence>
<comment type="caution">
    <text evidence="1">The sequence shown here is derived from an EMBL/GenBank/DDBJ whole genome shotgun (WGS) entry which is preliminary data.</text>
</comment>
<dbReference type="Gene3D" id="1.20.1260.10">
    <property type="match status" value="1"/>
</dbReference>
<name>A0ABW7DD13_9PSED</name>
<accession>A0ABW7DD13</accession>
<gene>
    <name evidence="1" type="ORF">ACGSLL_16375</name>
</gene>
<dbReference type="SUPFAM" id="SSF47240">
    <property type="entry name" value="Ferritin-like"/>
    <property type="match status" value="1"/>
</dbReference>
<dbReference type="RefSeq" id="WP_394507105.1">
    <property type="nucleotide sequence ID" value="NZ_JBIEIL010000007.1"/>
</dbReference>
<organism evidence="1 2">
    <name type="scientific">Pseudomonas retamae</name>
    <dbReference type="NCBI Taxonomy" id="702110"/>
    <lineage>
        <taxon>Bacteria</taxon>
        <taxon>Pseudomonadati</taxon>
        <taxon>Pseudomonadota</taxon>
        <taxon>Gammaproteobacteria</taxon>
        <taxon>Pseudomonadales</taxon>
        <taxon>Pseudomonadaceae</taxon>
        <taxon>Pseudomonas</taxon>
    </lineage>
</organism>
<dbReference type="EMBL" id="JBIEIL010000007">
    <property type="protein sequence ID" value="MFG6205939.1"/>
    <property type="molecule type" value="Genomic_DNA"/>
</dbReference>
<reference evidence="1 2" key="1">
    <citation type="submission" date="2024-10" db="EMBL/GenBank/DDBJ databases">
        <title>Whole genome of Pseudomonas sp Strain RB5.</title>
        <authorList>
            <person name="Selami N."/>
        </authorList>
    </citation>
    <scope>NUCLEOTIDE SEQUENCE [LARGE SCALE GENOMIC DNA]</scope>
    <source>
        <strain evidence="1 2">RB5</strain>
    </source>
</reference>
<dbReference type="InterPro" id="IPR012347">
    <property type="entry name" value="Ferritin-like"/>
</dbReference>
<evidence type="ECO:0000313" key="2">
    <source>
        <dbReference type="Proteomes" id="UP001605918"/>
    </source>
</evidence>